<organism evidence="6 7">
    <name type="scientific">Porites evermanni</name>
    <dbReference type="NCBI Taxonomy" id="104178"/>
    <lineage>
        <taxon>Eukaryota</taxon>
        <taxon>Metazoa</taxon>
        <taxon>Cnidaria</taxon>
        <taxon>Anthozoa</taxon>
        <taxon>Hexacorallia</taxon>
        <taxon>Scleractinia</taxon>
        <taxon>Fungiina</taxon>
        <taxon>Poritidae</taxon>
        <taxon>Porites</taxon>
    </lineage>
</organism>
<feature type="region of interest" description="Disordered" evidence="4">
    <location>
        <begin position="739"/>
        <end position="768"/>
    </location>
</feature>
<dbReference type="EMBL" id="CALNXI010000015">
    <property type="protein sequence ID" value="CAH3014877.1"/>
    <property type="molecule type" value="Genomic_DNA"/>
</dbReference>
<feature type="domain" description="BTB" evidence="5">
    <location>
        <begin position="199"/>
        <end position="268"/>
    </location>
</feature>
<dbReference type="PANTHER" id="PTHR45632">
    <property type="entry name" value="LD33804P"/>
    <property type="match status" value="1"/>
</dbReference>
<dbReference type="PROSITE" id="PS50097">
    <property type="entry name" value="BTB"/>
    <property type="match status" value="1"/>
</dbReference>
<dbReference type="InterPro" id="IPR006652">
    <property type="entry name" value="Kelch_1"/>
</dbReference>
<evidence type="ECO:0000256" key="3">
    <source>
        <dbReference type="SAM" id="Coils"/>
    </source>
</evidence>
<comment type="caution">
    <text evidence="6">The sequence shown here is derived from an EMBL/GenBank/DDBJ whole genome shotgun (WGS) entry which is preliminary data.</text>
</comment>
<dbReference type="Gene3D" id="2.120.10.80">
    <property type="entry name" value="Kelch-type beta propeller"/>
    <property type="match status" value="1"/>
</dbReference>
<dbReference type="InterPro" id="IPR011705">
    <property type="entry name" value="BACK"/>
</dbReference>
<name>A0ABN8LHB9_9CNID</name>
<dbReference type="SUPFAM" id="SSF54695">
    <property type="entry name" value="POZ domain"/>
    <property type="match status" value="1"/>
</dbReference>
<dbReference type="SMART" id="SM00875">
    <property type="entry name" value="BACK"/>
    <property type="match status" value="1"/>
</dbReference>
<dbReference type="Pfam" id="PF07707">
    <property type="entry name" value="BACK"/>
    <property type="match status" value="1"/>
</dbReference>
<keyword evidence="1" id="KW-0880">Kelch repeat</keyword>
<keyword evidence="7" id="KW-1185">Reference proteome</keyword>
<protein>
    <recommendedName>
        <fullName evidence="5">BTB domain-containing protein</fullName>
    </recommendedName>
</protein>
<proteinExistence type="predicted"/>
<reference evidence="6 7" key="1">
    <citation type="submission" date="2022-05" db="EMBL/GenBank/DDBJ databases">
        <authorList>
            <consortium name="Genoscope - CEA"/>
            <person name="William W."/>
        </authorList>
    </citation>
    <scope>NUCLEOTIDE SEQUENCE [LARGE SCALE GENOMIC DNA]</scope>
</reference>
<dbReference type="Gene3D" id="1.25.40.420">
    <property type="match status" value="1"/>
</dbReference>
<dbReference type="Proteomes" id="UP001159427">
    <property type="component" value="Unassembled WGS sequence"/>
</dbReference>
<feature type="coiled-coil region" evidence="3">
    <location>
        <begin position="115"/>
        <end position="149"/>
    </location>
</feature>
<evidence type="ECO:0000259" key="5">
    <source>
        <dbReference type="PROSITE" id="PS50097"/>
    </source>
</evidence>
<dbReference type="SUPFAM" id="SSF117281">
    <property type="entry name" value="Kelch motif"/>
    <property type="match status" value="1"/>
</dbReference>
<evidence type="ECO:0000313" key="6">
    <source>
        <dbReference type="EMBL" id="CAH3014877.1"/>
    </source>
</evidence>
<dbReference type="PANTHER" id="PTHR45632:SF3">
    <property type="entry name" value="KELCH-LIKE PROTEIN 32"/>
    <property type="match status" value="1"/>
</dbReference>
<feature type="compositionally biased region" description="Polar residues" evidence="4">
    <location>
        <begin position="747"/>
        <end position="759"/>
    </location>
</feature>
<dbReference type="InterPro" id="IPR028227">
    <property type="entry name" value="UPF0449"/>
</dbReference>
<keyword evidence="2" id="KW-0677">Repeat</keyword>
<dbReference type="Pfam" id="PF00651">
    <property type="entry name" value="BTB"/>
    <property type="match status" value="1"/>
</dbReference>
<dbReference type="Pfam" id="PF15136">
    <property type="entry name" value="UPF0449"/>
    <property type="match status" value="1"/>
</dbReference>
<evidence type="ECO:0000313" key="7">
    <source>
        <dbReference type="Proteomes" id="UP001159427"/>
    </source>
</evidence>
<sequence>MVFLESFKMSSSKVHQAPSPPTVEQILEDLSAASDEDVIFKSVILEHGTRTKKELKEGKLKYVSRFFCKLFYALEQTVDRGEVATEDRGSTEEKQIKGQSNEQIYGKVASFLEQFKSLESAKEELNCLEEDLKLKKETLEAAISKVEAAWKINTTHDPSLTNASRSQGVQKQEEKMELQLHSREMFECLNKMRKDQSYTDVVLRVKGESFHAHKVVLAASSRFFDAMFSAGMKEHAQTEVELKEDGLTEEAFELLLNFIYSSILPLNENSVVEILEAADHLEILSVVRKCSLFIINNLSEEKFDLETRLKILRLADRHHLAELHEEILRALALKFGEICEDTAFIQNITADELLLLLSRNDLSVPSETFLFKSVIAWIKFDEENRLSHSARLLDKVRLVLVDIMVVLEELESEEFRKIPECFSFMHTCLLQHVRPFLCSPFAQEKGMPRVSSKASASSRALVSLSLTGGTKFFNIESKTWEPLHGLKLPSLQRKPAILFTGNHLFLFDEKDVHQYQIDTSTWTVLPPMKTAHENFQACVCEDFLYVIGGAEANHSVISERFSFSKKMWQYISFHEELGLHGCAVAVHKGCIYSIGGSWADGGAGREACRFDPAKNVWTKLERTKHSHTHACTFEVNGRLYVAGGKTDPPSKRQRGLIPSRYVEVYDEENDQWHDVPQPRIPPSNYGAIEIENHIFFILGNFAYNSGVKIEESEVYQVDLEEWEPMSHVDDDAVFVYMPVTRDGAPENPSQTEEASNELLSETDKLSND</sequence>
<dbReference type="Gene3D" id="3.30.710.10">
    <property type="entry name" value="Potassium Channel Kv1.1, Chain A"/>
    <property type="match status" value="1"/>
</dbReference>
<dbReference type="Pfam" id="PF01344">
    <property type="entry name" value="Kelch_1"/>
    <property type="match status" value="2"/>
</dbReference>
<dbReference type="InterPro" id="IPR011333">
    <property type="entry name" value="SKP1/BTB/POZ_sf"/>
</dbReference>
<keyword evidence="3" id="KW-0175">Coiled coil</keyword>
<dbReference type="SMART" id="SM00612">
    <property type="entry name" value="Kelch"/>
    <property type="match status" value="3"/>
</dbReference>
<evidence type="ECO:0000256" key="2">
    <source>
        <dbReference type="ARBA" id="ARBA00022737"/>
    </source>
</evidence>
<accession>A0ABN8LHB9</accession>
<dbReference type="InterPro" id="IPR000210">
    <property type="entry name" value="BTB/POZ_dom"/>
</dbReference>
<gene>
    <name evidence="6" type="ORF">PEVE_00007481</name>
</gene>
<evidence type="ECO:0000256" key="4">
    <source>
        <dbReference type="SAM" id="MobiDB-lite"/>
    </source>
</evidence>
<dbReference type="InterPro" id="IPR015915">
    <property type="entry name" value="Kelch-typ_b-propeller"/>
</dbReference>
<evidence type="ECO:0000256" key="1">
    <source>
        <dbReference type="ARBA" id="ARBA00022441"/>
    </source>
</evidence>
<dbReference type="SMART" id="SM00225">
    <property type="entry name" value="BTB"/>
    <property type="match status" value="1"/>
</dbReference>